<dbReference type="Proteomes" id="UP000006898">
    <property type="component" value="Chromosome"/>
</dbReference>
<proteinExistence type="predicted"/>
<dbReference type="STRING" id="671143.DAMO_2453"/>
<accession>D5MJD6</accession>
<evidence type="ECO:0000313" key="2">
    <source>
        <dbReference type="Proteomes" id="UP000006898"/>
    </source>
</evidence>
<name>D5MJD6_METO1</name>
<sequence length="25" mass="2636">MNLLISLVKVGSIPIATTFGTILAY</sequence>
<gene>
    <name evidence="1" type="ORF">DAMO_2453</name>
</gene>
<evidence type="ECO:0000313" key="1">
    <source>
        <dbReference type="EMBL" id="CBE69525.1"/>
    </source>
</evidence>
<dbReference type="EMBL" id="FP565575">
    <property type="protein sequence ID" value="CBE69525.1"/>
    <property type="molecule type" value="Genomic_DNA"/>
</dbReference>
<organism evidence="1 2">
    <name type="scientific">Methylomirabilis oxygeniifera</name>
    <dbReference type="NCBI Taxonomy" id="671143"/>
    <lineage>
        <taxon>Bacteria</taxon>
        <taxon>Candidatus Methylomirabilota</taxon>
        <taxon>Candidatus Methylomirabilia</taxon>
        <taxon>Candidatus Methylomirabilales</taxon>
        <taxon>Candidatus Methylomirabilaceae</taxon>
        <taxon>Candidatus Methylomirabilis</taxon>
    </lineage>
</organism>
<protein>
    <submittedName>
        <fullName evidence="1">Uncharacterized protein</fullName>
    </submittedName>
</protein>
<dbReference type="KEGG" id="mox:DAMO_2453"/>
<dbReference type="HOGENOM" id="CLU_3418826_0_0_0"/>
<reference evidence="1 2" key="1">
    <citation type="journal article" date="2010" name="Nature">
        <title>Nitrite-driven anaerobic methane oxidation by oxygenic bacteria.</title>
        <authorList>
            <person name="Ettwig K.F."/>
            <person name="Butler M.K."/>
            <person name="Le Paslier D."/>
            <person name="Pelletier E."/>
            <person name="Mangenot S."/>
            <person name="Kuypers M.M.M."/>
            <person name="Schreiber F."/>
            <person name="Dutilh B.E."/>
            <person name="Zedelius J."/>
            <person name="de Beer D."/>
            <person name="Gloerich J."/>
            <person name="Wessels H.J.C.T."/>
            <person name="van Allen T."/>
            <person name="Luesken F."/>
            <person name="Wu M."/>
            <person name="van de Pas-Schoonen K.T."/>
            <person name="Op den Camp H.J.M."/>
            <person name="Janssen-Megens E.M."/>
            <person name="Francoijs K-J."/>
            <person name="Stunnenberg H."/>
            <person name="Weissenbach J."/>
            <person name="Jetten M.S.M."/>
            <person name="Strous M."/>
        </authorList>
    </citation>
    <scope>NUCLEOTIDE SEQUENCE [LARGE SCALE GENOMIC DNA]</scope>
</reference>
<dbReference type="AlphaFoldDB" id="D5MJD6"/>